<protein>
    <submittedName>
        <fullName evidence="2">SdpI family protein</fullName>
    </submittedName>
</protein>
<sequence>MRSLFVILFVALTITYLIFKFLPYRISRFVGFRMPFVFHSQEDWSRGQTAGYSIILLSLAVLIILNYLIKIPAWLNFGLLIILISITVIYIGQKVNK</sequence>
<dbReference type="Proteomes" id="UP001597156">
    <property type="component" value="Unassembled WGS sequence"/>
</dbReference>
<reference evidence="3" key="1">
    <citation type="journal article" date="2019" name="Int. J. Syst. Evol. Microbiol.">
        <title>The Global Catalogue of Microorganisms (GCM) 10K type strain sequencing project: providing services to taxonomists for standard genome sequencing and annotation.</title>
        <authorList>
            <consortium name="The Broad Institute Genomics Platform"/>
            <consortium name="The Broad Institute Genome Sequencing Center for Infectious Disease"/>
            <person name="Wu L."/>
            <person name="Ma J."/>
        </authorList>
    </citation>
    <scope>NUCLEOTIDE SEQUENCE [LARGE SCALE GENOMIC DNA]</scope>
    <source>
        <strain evidence="3">CCUG 71848</strain>
    </source>
</reference>
<feature type="transmembrane region" description="Helical" evidence="1">
    <location>
        <begin position="74"/>
        <end position="92"/>
    </location>
</feature>
<accession>A0ABW3PM42</accession>
<keyword evidence="1" id="KW-0812">Transmembrane</keyword>
<keyword evidence="3" id="KW-1185">Reference proteome</keyword>
<evidence type="ECO:0000256" key="1">
    <source>
        <dbReference type="SAM" id="Phobius"/>
    </source>
</evidence>
<dbReference type="RefSeq" id="WP_121978635.1">
    <property type="nucleotide sequence ID" value="NZ_JBHTLH010000044.1"/>
</dbReference>
<dbReference type="InterPro" id="IPR025962">
    <property type="entry name" value="SdpI/YhfL"/>
</dbReference>
<name>A0ABW3PM42_9LACO</name>
<organism evidence="2 3">
    <name type="scientific">Lentilactobacillus raoultii</name>
    <dbReference type="NCBI Taxonomy" id="1987503"/>
    <lineage>
        <taxon>Bacteria</taxon>
        <taxon>Bacillati</taxon>
        <taxon>Bacillota</taxon>
        <taxon>Bacilli</taxon>
        <taxon>Lactobacillales</taxon>
        <taxon>Lactobacillaceae</taxon>
        <taxon>Lentilactobacillus</taxon>
    </lineage>
</organism>
<proteinExistence type="predicted"/>
<comment type="caution">
    <text evidence="2">The sequence shown here is derived from an EMBL/GenBank/DDBJ whole genome shotgun (WGS) entry which is preliminary data.</text>
</comment>
<feature type="transmembrane region" description="Helical" evidence="1">
    <location>
        <begin position="6"/>
        <end position="24"/>
    </location>
</feature>
<evidence type="ECO:0000313" key="2">
    <source>
        <dbReference type="EMBL" id="MFD1126412.1"/>
    </source>
</evidence>
<dbReference type="EMBL" id="JBHTLH010000044">
    <property type="protein sequence ID" value="MFD1126412.1"/>
    <property type="molecule type" value="Genomic_DNA"/>
</dbReference>
<evidence type="ECO:0000313" key="3">
    <source>
        <dbReference type="Proteomes" id="UP001597156"/>
    </source>
</evidence>
<keyword evidence="1" id="KW-1133">Transmembrane helix</keyword>
<feature type="transmembrane region" description="Helical" evidence="1">
    <location>
        <begin position="49"/>
        <end position="68"/>
    </location>
</feature>
<gene>
    <name evidence="2" type="ORF">ACFQ22_13785</name>
</gene>
<dbReference type="Pfam" id="PF13630">
    <property type="entry name" value="SdpI"/>
    <property type="match status" value="1"/>
</dbReference>
<keyword evidence="1" id="KW-0472">Membrane</keyword>